<dbReference type="RefSeq" id="WP_061176869.1">
    <property type="nucleotide sequence ID" value="NZ_FCOE02000015.1"/>
</dbReference>
<feature type="transmembrane region" description="Helical" evidence="1">
    <location>
        <begin position="44"/>
        <end position="66"/>
    </location>
</feature>
<keyword evidence="1" id="KW-1133">Transmembrane helix</keyword>
<keyword evidence="1" id="KW-0472">Membrane</keyword>
<keyword evidence="1" id="KW-0812">Transmembrane</keyword>
<dbReference type="AlphaFoldDB" id="A0A158C2A2"/>
<organism evidence="3 4">
    <name type="scientific">Caballeronia pedi</name>
    <dbReference type="NCBI Taxonomy" id="1777141"/>
    <lineage>
        <taxon>Bacteria</taxon>
        <taxon>Pseudomonadati</taxon>
        <taxon>Pseudomonadota</taxon>
        <taxon>Betaproteobacteria</taxon>
        <taxon>Burkholderiales</taxon>
        <taxon>Burkholderiaceae</taxon>
        <taxon>Caballeronia</taxon>
    </lineage>
</organism>
<sequence length="78" mass="8764">MSGRFSFRHRLVQCPRCRRQVAADSSVCPHCDFHRKPKASRKRAPLRMALVVVLALLAIGGCLYLGESGIDTHLFLSR</sequence>
<comment type="caution">
    <text evidence="3">The sequence shown here is derived from an EMBL/GenBank/DDBJ whole genome shotgun (WGS) entry which is preliminary data.</text>
</comment>
<evidence type="ECO:0000313" key="3">
    <source>
        <dbReference type="EMBL" id="SAK76479.1"/>
    </source>
</evidence>
<reference evidence="3" key="1">
    <citation type="submission" date="2016-01" db="EMBL/GenBank/DDBJ databases">
        <authorList>
            <person name="Peeters C."/>
        </authorList>
    </citation>
    <scope>NUCLEOTIDE SEQUENCE [LARGE SCALE GENOMIC DNA]</scope>
    <source>
        <strain evidence="3">LMG 29323</strain>
    </source>
</reference>
<feature type="domain" description="C2H2-type" evidence="2">
    <location>
        <begin position="14"/>
        <end position="34"/>
    </location>
</feature>
<evidence type="ECO:0000256" key="1">
    <source>
        <dbReference type="SAM" id="Phobius"/>
    </source>
</evidence>
<name>A0A158C2A2_9BURK</name>
<accession>A0A158C2A2</accession>
<evidence type="ECO:0000259" key="2">
    <source>
        <dbReference type="PROSITE" id="PS00028"/>
    </source>
</evidence>
<dbReference type="EMBL" id="FCOE02000015">
    <property type="protein sequence ID" value="SAK76479.1"/>
    <property type="molecule type" value="Genomic_DNA"/>
</dbReference>
<protein>
    <recommendedName>
        <fullName evidence="2">C2H2-type domain-containing protein</fullName>
    </recommendedName>
</protein>
<keyword evidence="4" id="KW-1185">Reference proteome</keyword>
<dbReference type="InterPro" id="IPR013087">
    <property type="entry name" value="Znf_C2H2_type"/>
</dbReference>
<dbReference type="Proteomes" id="UP000054911">
    <property type="component" value="Unassembled WGS sequence"/>
</dbReference>
<proteinExistence type="predicted"/>
<dbReference type="STRING" id="1777141.AWB80_04487"/>
<dbReference type="PROSITE" id="PS00028">
    <property type="entry name" value="ZINC_FINGER_C2H2_1"/>
    <property type="match status" value="1"/>
</dbReference>
<evidence type="ECO:0000313" key="4">
    <source>
        <dbReference type="Proteomes" id="UP000054911"/>
    </source>
</evidence>
<dbReference type="OrthoDB" id="9135692at2"/>
<gene>
    <name evidence="3" type="ORF">AWB80_04487</name>
</gene>